<organism evidence="1 2">
    <name type="scientific">Microbaculum marinum</name>
    <dbReference type="NCBI Taxonomy" id="1764581"/>
    <lineage>
        <taxon>Bacteria</taxon>
        <taxon>Pseudomonadati</taxon>
        <taxon>Pseudomonadota</taxon>
        <taxon>Alphaproteobacteria</taxon>
        <taxon>Hyphomicrobiales</taxon>
        <taxon>Tepidamorphaceae</taxon>
        <taxon>Microbaculum</taxon>
    </lineage>
</organism>
<dbReference type="AlphaFoldDB" id="A0AAW9RPA0"/>
<evidence type="ECO:0000313" key="2">
    <source>
        <dbReference type="Proteomes" id="UP001378188"/>
    </source>
</evidence>
<comment type="caution">
    <text evidence="1">The sequence shown here is derived from an EMBL/GenBank/DDBJ whole genome shotgun (WGS) entry which is preliminary data.</text>
</comment>
<sequence length="128" mass="14013">MPSRARSVVIPVVLLIAVLAISGEGKANDLTPQAAACEYLAGKLAEQPATCERVDVIDFTEVGKPRVTLKYSTDDIGIGRSGKTMDCYFAALDDLRLVRLDRLGYEMPEDVIEEANDILTIGEFIPRR</sequence>
<dbReference type="EMBL" id="JAZHOF010000003">
    <property type="protein sequence ID" value="MEJ8571224.1"/>
    <property type="molecule type" value="Genomic_DNA"/>
</dbReference>
<proteinExistence type="predicted"/>
<reference evidence="1 2" key="1">
    <citation type="submission" date="2024-02" db="EMBL/GenBank/DDBJ databases">
        <title>Genome analysis and characterization of Microbaculum marinisediminis sp. nov., isolated from marine sediment.</title>
        <authorList>
            <person name="Du Z.-J."/>
            <person name="Ye Y.-Q."/>
            <person name="Zhang Z.-R."/>
            <person name="Yuan S.-M."/>
            <person name="Zhang X.-Y."/>
        </authorList>
    </citation>
    <scope>NUCLEOTIDE SEQUENCE [LARGE SCALE GENOMIC DNA]</scope>
    <source>
        <strain evidence="1 2">SDUM1044001</strain>
    </source>
</reference>
<protein>
    <submittedName>
        <fullName evidence="1">Uncharacterized protein</fullName>
    </submittedName>
</protein>
<dbReference type="Proteomes" id="UP001378188">
    <property type="component" value="Unassembled WGS sequence"/>
</dbReference>
<name>A0AAW9RPA0_9HYPH</name>
<keyword evidence="2" id="KW-1185">Reference proteome</keyword>
<gene>
    <name evidence="1" type="ORF">V3328_07050</name>
</gene>
<accession>A0AAW9RPA0</accession>
<dbReference type="RefSeq" id="WP_340328927.1">
    <property type="nucleotide sequence ID" value="NZ_JAZHOF010000003.1"/>
</dbReference>
<evidence type="ECO:0000313" key="1">
    <source>
        <dbReference type="EMBL" id="MEJ8571224.1"/>
    </source>
</evidence>